<name>A0AAV7MKE1_PLEWA</name>
<organism evidence="1 2">
    <name type="scientific">Pleurodeles waltl</name>
    <name type="common">Iberian ribbed newt</name>
    <dbReference type="NCBI Taxonomy" id="8319"/>
    <lineage>
        <taxon>Eukaryota</taxon>
        <taxon>Metazoa</taxon>
        <taxon>Chordata</taxon>
        <taxon>Craniata</taxon>
        <taxon>Vertebrata</taxon>
        <taxon>Euteleostomi</taxon>
        <taxon>Amphibia</taxon>
        <taxon>Batrachia</taxon>
        <taxon>Caudata</taxon>
        <taxon>Salamandroidea</taxon>
        <taxon>Salamandridae</taxon>
        <taxon>Pleurodelinae</taxon>
        <taxon>Pleurodeles</taxon>
    </lineage>
</organism>
<evidence type="ECO:0000313" key="1">
    <source>
        <dbReference type="EMBL" id="KAJ1103539.1"/>
    </source>
</evidence>
<dbReference type="EMBL" id="JANPWB010000013">
    <property type="protein sequence ID" value="KAJ1103539.1"/>
    <property type="molecule type" value="Genomic_DNA"/>
</dbReference>
<comment type="caution">
    <text evidence="1">The sequence shown here is derived from an EMBL/GenBank/DDBJ whole genome shotgun (WGS) entry which is preliminary data.</text>
</comment>
<accession>A0AAV7MKE1</accession>
<dbReference type="Proteomes" id="UP001066276">
    <property type="component" value="Chromosome 9"/>
</dbReference>
<protein>
    <submittedName>
        <fullName evidence="1">Uncharacterized protein</fullName>
    </submittedName>
</protein>
<sequence>MCRYPVGGYRLAPWSPRAQAFRVRQFYCSRRCHGRLSSVSLATLRRLTQALHVHFPGYAHAGGPVSASVS</sequence>
<dbReference type="AlphaFoldDB" id="A0AAV7MKE1"/>
<evidence type="ECO:0000313" key="2">
    <source>
        <dbReference type="Proteomes" id="UP001066276"/>
    </source>
</evidence>
<proteinExistence type="predicted"/>
<keyword evidence="2" id="KW-1185">Reference proteome</keyword>
<reference evidence="1" key="1">
    <citation type="journal article" date="2022" name="bioRxiv">
        <title>Sequencing and chromosome-scale assembly of the giantPleurodeles waltlgenome.</title>
        <authorList>
            <person name="Brown T."/>
            <person name="Elewa A."/>
            <person name="Iarovenko S."/>
            <person name="Subramanian E."/>
            <person name="Araus A.J."/>
            <person name="Petzold A."/>
            <person name="Susuki M."/>
            <person name="Suzuki K.-i.T."/>
            <person name="Hayashi T."/>
            <person name="Toyoda A."/>
            <person name="Oliveira C."/>
            <person name="Osipova E."/>
            <person name="Leigh N.D."/>
            <person name="Simon A."/>
            <person name="Yun M.H."/>
        </authorList>
    </citation>
    <scope>NUCLEOTIDE SEQUENCE</scope>
    <source>
        <strain evidence="1">20211129_DDA</strain>
        <tissue evidence="1">Liver</tissue>
    </source>
</reference>
<gene>
    <name evidence="1" type="ORF">NDU88_000961</name>
</gene>